<organism evidence="4 5">
    <name type="scientific">Vagococcus carniphilus</name>
    <dbReference type="NCBI Taxonomy" id="218144"/>
    <lineage>
        <taxon>Bacteria</taxon>
        <taxon>Bacillati</taxon>
        <taxon>Bacillota</taxon>
        <taxon>Bacilli</taxon>
        <taxon>Lactobacillales</taxon>
        <taxon>Enterococcaceae</taxon>
        <taxon>Vagococcus</taxon>
    </lineage>
</organism>
<keyword evidence="3" id="KW-0324">Glycolysis</keyword>
<dbReference type="UniPathway" id="UPA00109">
    <property type="reaction ID" value="UER00189"/>
</dbReference>
<comment type="catalytic activity">
    <reaction evidence="3">
        <text>D-glyceraldehyde 3-phosphate = dihydroxyacetone phosphate</text>
        <dbReference type="Rhea" id="RHEA:18585"/>
        <dbReference type="ChEBI" id="CHEBI:57642"/>
        <dbReference type="ChEBI" id="CHEBI:59776"/>
        <dbReference type="EC" id="5.3.1.1"/>
    </reaction>
</comment>
<dbReference type="EC" id="5.3.1.1" evidence="3"/>
<proteinExistence type="inferred from homology"/>
<protein>
    <recommendedName>
        <fullName evidence="3">Triosephosphate isomerase</fullName>
        <ecNumber evidence="3">5.3.1.1</ecNumber>
    </recommendedName>
</protein>
<comment type="pathway">
    <text evidence="3">Carbohydrate biosynthesis; gluconeogenesis.</text>
</comment>
<evidence type="ECO:0000256" key="3">
    <source>
        <dbReference type="RuleBase" id="RU363013"/>
    </source>
</evidence>
<comment type="subunit">
    <text evidence="3">Homodimer.</text>
</comment>
<dbReference type="OrthoDB" id="9809429at2"/>
<dbReference type="PANTHER" id="PTHR21139">
    <property type="entry name" value="TRIOSEPHOSPHATE ISOMERASE"/>
    <property type="match status" value="1"/>
</dbReference>
<evidence type="ECO:0000313" key="4">
    <source>
        <dbReference type="EMBL" id="RSU09435.1"/>
    </source>
</evidence>
<sequence>MNWAMRQNKNQDAIQFSRELVEILKNSNQVEKVILPSMGTIHSVAEVTKETNIKVGAQNIAPIEHGEMSGEYSIESLIDIKGEFVEIGHWERRLIFGETEELINKKLLLTLNNNLTPILCVGEKEKTDDLEEVLSEIERQLYNNLYQVKSEELENIVIAYTPYWTVGQTYASNYPHVHEVVKGIRSRLNKYFNSSDIEKLRIIYGGSVSPENTKLIIDNEDIDGVLVGRFGSEPSRYAEIVKIIESNK</sequence>
<keyword evidence="3" id="KW-0963">Cytoplasm</keyword>
<comment type="subcellular location">
    <subcellularLocation>
        <location evidence="3">Cytoplasm</location>
    </subcellularLocation>
</comment>
<dbReference type="Gene3D" id="3.20.20.70">
    <property type="entry name" value="Aldolase class I"/>
    <property type="match status" value="1"/>
</dbReference>
<dbReference type="PROSITE" id="PS51440">
    <property type="entry name" value="TIM_2"/>
    <property type="match status" value="1"/>
</dbReference>
<dbReference type="GO" id="GO:0006094">
    <property type="term" value="P:gluconeogenesis"/>
    <property type="evidence" value="ECO:0007669"/>
    <property type="project" value="UniProtKB-UniPathway"/>
</dbReference>
<evidence type="ECO:0000313" key="5">
    <source>
        <dbReference type="Proteomes" id="UP000288028"/>
    </source>
</evidence>
<keyword evidence="3" id="KW-0312">Gluconeogenesis</keyword>
<dbReference type="InterPro" id="IPR035990">
    <property type="entry name" value="TIM_sf"/>
</dbReference>
<dbReference type="InterPro" id="IPR013785">
    <property type="entry name" value="Aldolase_TIM"/>
</dbReference>
<dbReference type="EMBL" id="NGKB01000025">
    <property type="protein sequence ID" value="RSU09435.1"/>
    <property type="molecule type" value="Genomic_DNA"/>
</dbReference>
<evidence type="ECO:0000256" key="2">
    <source>
        <dbReference type="ARBA" id="ARBA00023235"/>
    </source>
</evidence>
<name>A0A430AMX7_9ENTE</name>
<keyword evidence="5" id="KW-1185">Reference proteome</keyword>
<gene>
    <name evidence="4" type="ORF">CBF28_14870</name>
</gene>
<dbReference type="GO" id="GO:0006096">
    <property type="term" value="P:glycolytic process"/>
    <property type="evidence" value="ECO:0007669"/>
    <property type="project" value="UniProtKB-UniPathway"/>
</dbReference>
<comment type="pathway">
    <text evidence="3">Carbohydrate degradation; glycolysis; D-glyceraldehyde 3-phosphate from glycerone phosphate: step 1/1.</text>
</comment>
<dbReference type="AlphaFoldDB" id="A0A430AMX7"/>
<dbReference type="SUPFAM" id="SSF51351">
    <property type="entry name" value="Triosephosphate isomerase (TIM)"/>
    <property type="match status" value="1"/>
</dbReference>
<dbReference type="UniPathway" id="UPA00138"/>
<dbReference type="PANTHER" id="PTHR21139:SF42">
    <property type="entry name" value="TRIOSEPHOSPHATE ISOMERASE"/>
    <property type="match status" value="1"/>
</dbReference>
<dbReference type="InterPro" id="IPR000652">
    <property type="entry name" value="Triosephosphate_isomerase"/>
</dbReference>
<dbReference type="GO" id="GO:0019563">
    <property type="term" value="P:glycerol catabolic process"/>
    <property type="evidence" value="ECO:0007669"/>
    <property type="project" value="TreeGrafter"/>
</dbReference>
<evidence type="ECO:0000256" key="1">
    <source>
        <dbReference type="ARBA" id="ARBA00007422"/>
    </source>
</evidence>
<reference evidence="4 5" key="1">
    <citation type="submission" date="2017-05" db="EMBL/GenBank/DDBJ databases">
        <title>Vagococcus spp. assemblies.</title>
        <authorList>
            <person name="Gulvik C.A."/>
        </authorList>
    </citation>
    <scope>NUCLEOTIDE SEQUENCE [LARGE SCALE GENOMIC DNA]</scope>
    <source>
        <strain evidence="4 5">SS1714</strain>
    </source>
</reference>
<dbReference type="GO" id="GO:0004807">
    <property type="term" value="F:triose-phosphate isomerase activity"/>
    <property type="evidence" value="ECO:0007669"/>
    <property type="project" value="UniProtKB-EC"/>
</dbReference>
<comment type="caution">
    <text evidence="4">The sequence shown here is derived from an EMBL/GenBank/DDBJ whole genome shotgun (WGS) entry which is preliminary data.</text>
</comment>
<dbReference type="CDD" id="cd00311">
    <property type="entry name" value="TIM"/>
    <property type="match status" value="1"/>
</dbReference>
<dbReference type="Pfam" id="PF00121">
    <property type="entry name" value="TIM"/>
    <property type="match status" value="1"/>
</dbReference>
<dbReference type="GO" id="GO:0046166">
    <property type="term" value="P:glyceraldehyde-3-phosphate biosynthetic process"/>
    <property type="evidence" value="ECO:0007669"/>
    <property type="project" value="TreeGrafter"/>
</dbReference>
<dbReference type="GO" id="GO:0005829">
    <property type="term" value="C:cytosol"/>
    <property type="evidence" value="ECO:0007669"/>
    <property type="project" value="TreeGrafter"/>
</dbReference>
<comment type="similarity">
    <text evidence="1 3">Belongs to the triosephosphate isomerase family.</text>
</comment>
<dbReference type="Proteomes" id="UP000288028">
    <property type="component" value="Unassembled WGS sequence"/>
</dbReference>
<keyword evidence="2 3" id="KW-0413">Isomerase</keyword>
<accession>A0A430AMX7</accession>